<dbReference type="AlphaFoldDB" id="A0A2G9TKJ8"/>
<keyword evidence="2" id="KW-1185">Reference proteome</keyword>
<dbReference type="Proteomes" id="UP000230423">
    <property type="component" value="Unassembled WGS sequence"/>
</dbReference>
<feature type="non-terminal residue" evidence="1">
    <location>
        <position position="1"/>
    </location>
</feature>
<evidence type="ECO:0000313" key="2">
    <source>
        <dbReference type="Proteomes" id="UP000230423"/>
    </source>
</evidence>
<feature type="non-terminal residue" evidence="1">
    <location>
        <position position="96"/>
    </location>
</feature>
<dbReference type="EMBL" id="KZ360929">
    <property type="protein sequence ID" value="PIO58506.1"/>
    <property type="molecule type" value="Genomic_DNA"/>
</dbReference>
<dbReference type="OrthoDB" id="244495at2759"/>
<organism evidence="1 2">
    <name type="scientific">Teladorsagia circumcincta</name>
    <name type="common">Brown stomach worm</name>
    <name type="synonym">Ostertagia circumcincta</name>
    <dbReference type="NCBI Taxonomy" id="45464"/>
    <lineage>
        <taxon>Eukaryota</taxon>
        <taxon>Metazoa</taxon>
        <taxon>Ecdysozoa</taxon>
        <taxon>Nematoda</taxon>
        <taxon>Chromadorea</taxon>
        <taxon>Rhabditida</taxon>
        <taxon>Rhabditina</taxon>
        <taxon>Rhabditomorpha</taxon>
        <taxon>Strongyloidea</taxon>
        <taxon>Trichostrongylidae</taxon>
        <taxon>Teladorsagia</taxon>
    </lineage>
</organism>
<reference evidence="1 2" key="1">
    <citation type="submission" date="2015-09" db="EMBL/GenBank/DDBJ databases">
        <title>Draft genome of the parasitic nematode Teladorsagia circumcincta isolate WARC Sus (inbred).</title>
        <authorList>
            <person name="Mitreva M."/>
        </authorList>
    </citation>
    <scope>NUCLEOTIDE SEQUENCE [LARGE SCALE GENOMIC DNA]</scope>
    <source>
        <strain evidence="1 2">S</strain>
    </source>
</reference>
<sequence>LPPRRLLDQRLLHKNRQLSLSLPALPTRGRRRHHQERILLHHCPPKELVVDYFNKRSPFDYISPETSASISDRGYADPCTLVVAMVYLDRLRVNDK</sequence>
<protein>
    <submittedName>
        <fullName evidence="1">Uncharacterized protein</fullName>
    </submittedName>
</protein>
<accession>A0A2G9TKJ8</accession>
<gene>
    <name evidence="1" type="ORF">TELCIR_20058</name>
</gene>
<proteinExistence type="predicted"/>
<evidence type="ECO:0000313" key="1">
    <source>
        <dbReference type="EMBL" id="PIO58506.1"/>
    </source>
</evidence>
<name>A0A2G9TKJ8_TELCI</name>